<comment type="caution">
    <text evidence="3">The sequence shown here is derived from an EMBL/GenBank/DDBJ whole genome shotgun (WGS) entry which is preliminary data.</text>
</comment>
<dbReference type="InterPro" id="IPR006683">
    <property type="entry name" value="Thioestr_dom"/>
</dbReference>
<dbReference type="EMBL" id="JAHLFJ010000046">
    <property type="protein sequence ID" value="MBU3855873.1"/>
    <property type="molecule type" value="Genomic_DNA"/>
</dbReference>
<dbReference type="InterPro" id="IPR003736">
    <property type="entry name" value="PAAI_dom"/>
</dbReference>
<organism evidence="3 4">
    <name type="scientific">Candidatus Phocaeicola excrementipullorum</name>
    <dbReference type="NCBI Taxonomy" id="2838731"/>
    <lineage>
        <taxon>Bacteria</taxon>
        <taxon>Pseudomonadati</taxon>
        <taxon>Bacteroidota</taxon>
        <taxon>Bacteroidia</taxon>
        <taxon>Bacteroidales</taxon>
        <taxon>Bacteroidaceae</taxon>
        <taxon>Phocaeicola</taxon>
    </lineage>
</organism>
<evidence type="ECO:0000259" key="2">
    <source>
        <dbReference type="Pfam" id="PF03061"/>
    </source>
</evidence>
<dbReference type="Gene3D" id="3.10.129.10">
    <property type="entry name" value="Hotdog Thioesterase"/>
    <property type="match status" value="1"/>
</dbReference>
<dbReference type="PANTHER" id="PTHR42856:SF1">
    <property type="entry name" value="ACYL-COENZYME A THIOESTERASE PAAI"/>
    <property type="match status" value="1"/>
</dbReference>
<gene>
    <name evidence="3" type="ORF">H9928_04840</name>
</gene>
<evidence type="ECO:0000256" key="1">
    <source>
        <dbReference type="ARBA" id="ARBA00022801"/>
    </source>
</evidence>
<dbReference type="InterPro" id="IPR052723">
    <property type="entry name" value="Acyl-CoA_thioesterase_PaaI"/>
</dbReference>
<dbReference type="Proteomes" id="UP000784286">
    <property type="component" value="Unassembled WGS sequence"/>
</dbReference>
<reference evidence="3" key="1">
    <citation type="journal article" date="2021" name="PeerJ">
        <title>Extensive microbial diversity within the chicken gut microbiome revealed by metagenomics and culture.</title>
        <authorList>
            <person name="Gilroy R."/>
            <person name="Ravi A."/>
            <person name="Getino M."/>
            <person name="Pursley I."/>
            <person name="Horton D.L."/>
            <person name="Alikhan N.F."/>
            <person name="Baker D."/>
            <person name="Gharbi K."/>
            <person name="Hall N."/>
            <person name="Watson M."/>
            <person name="Adriaenssens E.M."/>
            <person name="Foster-Nyarko E."/>
            <person name="Jarju S."/>
            <person name="Secka A."/>
            <person name="Antonio M."/>
            <person name="Oren A."/>
            <person name="Chaudhuri R.R."/>
            <person name="La Ragione R."/>
            <person name="Hildebrand F."/>
            <person name="Pallen M.J."/>
        </authorList>
    </citation>
    <scope>NUCLEOTIDE SEQUENCE</scope>
    <source>
        <strain evidence="3">8470</strain>
    </source>
</reference>
<dbReference type="GO" id="GO:0016289">
    <property type="term" value="F:acyl-CoA hydrolase activity"/>
    <property type="evidence" value="ECO:0007669"/>
    <property type="project" value="TreeGrafter"/>
</dbReference>
<sequence length="136" mass="14834">MGTLKEMLSHDRFAACAGVELLEISPGYAKARMEVTDNHLNAGGVCQGGALFTLADLAFAAVANSREKLTLSLNAQITFLRPARKGYVYAEANEVFNHARVPFIEVRIMDENLQLVAVLTSSGYRKSEELDVDGLE</sequence>
<proteinExistence type="predicted"/>
<accession>A0A948TM41</accession>
<evidence type="ECO:0000313" key="3">
    <source>
        <dbReference type="EMBL" id="MBU3855873.1"/>
    </source>
</evidence>
<name>A0A948TM41_9BACT</name>
<dbReference type="InterPro" id="IPR029069">
    <property type="entry name" value="HotDog_dom_sf"/>
</dbReference>
<reference evidence="3" key="2">
    <citation type="submission" date="2021-04" db="EMBL/GenBank/DDBJ databases">
        <authorList>
            <person name="Gilroy R."/>
        </authorList>
    </citation>
    <scope>NUCLEOTIDE SEQUENCE</scope>
    <source>
        <strain evidence="3">8470</strain>
    </source>
</reference>
<dbReference type="SUPFAM" id="SSF54637">
    <property type="entry name" value="Thioesterase/thiol ester dehydrase-isomerase"/>
    <property type="match status" value="1"/>
</dbReference>
<feature type="domain" description="Thioesterase" evidence="2">
    <location>
        <begin position="43"/>
        <end position="116"/>
    </location>
</feature>
<dbReference type="NCBIfam" id="TIGR00369">
    <property type="entry name" value="unchar_dom_1"/>
    <property type="match status" value="1"/>
</dbReference>
<protein>
    <submittedName>
        <fullName evidence="3">Hotdog fold thioesterase</fullName>
    </submittedName>
</protein>
<dbReference type="AlphaFoldDB" id="A0A948TM41"/>
<keyword evidence="1" id="KW-0378">Hydrolase</keyword>
<dbReference type="CDD" id="cd03443">
    <property type="entry name" value="PaaI_thioesterase"/>
    <property type="match status" value="1"/>
</dbReference>
<evidence type="ECO:0000313" key="4">
    <source>
        <dbReference type="Proteomes" id="UP000784286"/>
    </source>
</evidence>
<dbReference type="PANTHER" id="PTHR42856">
    <property type="entry name" value="ACYL-COENZYME A THIOESTERASE PAAI"/>
    <property type="match status" value="1"/>
</dbReference>
<dbReference type="Pfam" id="PF03061">
    <property type="entry name" value="4HBT"/>
    <property type="match status" value="1"/>
</dbReference>